<sequence length="220" mass="25170">MVPNVKPNNQSICIIFSSFVFLYPKSHFSLPLARSCIDIVQYYQLRTETMDSDMDSAPEDVPIGLEPVDAMFSKRLMAKKIQREKNLNKKKLQKDTQKQLKPLPIEVLEQLSQEIPNITPPATKISKIKKATQKKSTDTRKNEHAACETVDFLPLDSVNRKCATKFKVGVLTSIMKNSSSKRNYKEYALFGSKHAQARRKGNVKKDIIKKVLMKRLISKR</sequence>
<name>A0A8D8LFL7_9HEMI</name>
<protein>
    <submittedName>
        <fullName evidence="1">Uncharacterized protein</fullName>
    </submittedName>
</protein>
<accession>A0A8D8LFL7</accession>
<dbReference type="EMBL" id="HBUF01016236">
    <property type="protein sequence ID" value="CAG6609824.1"/>
    <property type="molecule type" value="Transcribed_RNA"/>
</dbReference>
<organism evidence="1">
    <name type="scientific">Cacopsylla melanoneura</name>
    <dbReference type="NCBI Taxonomy" id="428564"/>
    <lineage>
        <taxon>Eukaryota</taxon>
        <taxon>Metazoa</taxon>
        <taxon>Ecdysozoa</taxon>
        <taxon>Arthropoda</taxon>
        <taxon>Hexapoda</taxon>
        <taxon>Insecta</taxon>
        <taxon>Pterygota</taxon>
        <taxon>Neoptera</taxon>
        <taxon>Paraneoptera</taxon>
        <taxon>Hemiptera</taxon>
        <taxon>Sternorrhyncha</taxon>
        <taxon>Psylloidea</taxon>
        <taxon>Psyllidae</taxon>
        <taxon>Psyllinae</taxon>
        <taxon>Cacopsylla</taxon>
    </lineage>
</organism>
<dbReference type="AlphaFoldDB" id="A0A8D8LFL7"/>
<reference evidence="1" key="1">
    <citation type="submission" date="2021-05" db="EMBL/GenBank/DDBJ databases">
        <authorList>
            <person name="Alioto T."/>
            <person name="Alioto T."/>
            <person name="Gomez Garrido J."/>
        </authorList>
    </citation>
    <scope>NUCLEOTIDE SEQUENCE</scope>
</reference>
<dbReference type="EMBL" id="HBUF01016237">
    <property type="protein sequence ID" value="CAG6609825.1"/>
    <property type="molecule type" value="Transcribed_RNA"/>
</dbReference>
<proteinExistence type="predicted"/>
<evidence type="ECO:0000313" key="1">
    <source>
        <dbReference type="EMBL" id="CAG6609824.1"/>
    </source>
</evidence>